<accession>A0AAN8XZM9</accession>
<keyword evidence="3" id="KW-1185">Reference proteome</keyword>
<protein>
    <submittedName>
        <fullName evidence="2">Uncharacterized protein</fullName>
    </submittedName>
</protein>
<dbReference type="Proteomes" id="UP001371456">
    <property type="component" value="Unassembled WGS sequence"/>
</dbReference>
<sequence length="78" mass="8882">MRKEETSKQNKKGKGKQNVQAGTLTSLAYKRVSSLRSKENVQSILPRDSSTLVAQTLQEELRQLPQNSCHVTQKKEKR</sequence>
<feature type="region of interest" description="Disordered" evidence="1">
    <location>
        <begin position="1"/>
        <end position="23"/>
    </location>
</feature>
<gene>
    <name evidence="2" type="ORF">RDI58_029130</name>
</gene>
<evidence type="ECO:0000313" key="3">
    <source>
        <dbReference type="Proteomes" id="UP001371456"/>
    </source>
</evidence>
<evidence type="ECO:0000256" key="1">
    <source>
        <dbReference type="SAM" id="MobiDB-lite"/>
    </source>
</evidence>
<dbReference type="EMBL" id="JBANQN010000012">
    <property type="protein sequence ID" value="KAK6773891.1"/>
    <property type="molecule type" value="Genomic_DNA"/>
</dbReference>
<reference evidence="2 3" key="1">
    <citation type="submission" date="2024-02" db="EMBL/GenBank/DDBJ databases">
        <title>de novo genome assembly of Solanum bulbocastanum strain 11H21.</title>
        <authorList>
            <person name="Hosaka A.J."/>
        </authorList>
    </citation>
    <scope>NUCLEOTIDE SEQUENCE [LARGE SCALE GENOMIC DNA]</scope>
    <source>
        <tissue evidence="2">Young leaves</tissue>
    </source>
</reference>
<dbReference type="AlphaFoldDB" id="A0AAN8XZM9"/>
<name>A0AAN8XZM9_SOLBU</name>
<organism evidence="2 3">
    <name type="scientific">Solanum bulbocastanum</name>
    <name type="common">Wild potato</name>
    <dbReference type="NCBI Taxonomy" id="147425"/>
    <lineage>
        <taxon>Eukaryota</taxon>
        <taxon>Viridiplantae</taxon>
        <taxon>Streptophyta</taxon>
        <taxon>Embryophyta</taxon>
        <taxon>Tracheophyta</taxon>
        <taxon>Spermatophyta</taxon>
        <taxon>Magnoliopsida</taxon>
        <taxon>eudicotyledons</taxon>
        <taxon>Gunneridae</taxon>
        <taxon>Pentapetalae</taxon>
        <taxon>asterids</taxon>
        <taxon>lamiids</taxon>
        <taxon>Solanales</taxon>
        <taxon>Solanaceae</taxon>
        <taxon>Solanoideae</taxon>
        <taxon>Solaneae</taxon>
        <taxon>Solanum</taxon>
    </lineage>
</organism>
<proteinExistence type="predicted"/>
<evidence type="ECO:0000313" key="2">
    <source>
        <dbReference type="EMBL" id="KAK6773891.1"/>
    </source>
</evidence>
<comment type="caution">
    <text evidence="2">The sequence shown here is derived from an EMBL/GenBank/DDBJ whole genome shotgun (WGS) entry which is preliminary data.</text>
</comment>